<gene>
    <name evidence="1" type="ORF">UW23_C0032G0001</name>
</gene>
<comment type="caution">
    <text evidence="1">The sequence shown here is derived from an EMBL/GenBank/DDBJ whole genome shotgun (WGS) entry which is preliminary data.</text>
</comment>
<evidence type="ECO:0000313" key="1">
    <source>
        <dbReference type="EMBL" id="KKT34639.1"/>
    </source>
</evidence>
<sequence length="312" mass="35912">MAEPFTPEQAITQKNLWDKPPVKSGILERRKFGGLMDRLVDVNLRDVNARDPEYGQDKELIRRQRRILHQLSPNIIEELHGHLQAAHNEQWHEFNEKLMLKGEVFERLLEAEDQLYDLFPETIRPEEETEDKQRVGETILGLMQNPGRFGFDDMDSLSNPDLFSIRFEGDSYIIETSIEAKTHLDGRTRHQLSDMGFRRAINIILDKINSLEDSSKHGLDGLGIGGHAIRLSDKYKQSITVPRNTQITPNSIGRSFGTKYAMNNEQTDRFSRDLQEMESQGLLKKACFSNEDIGAITDFFLDEINKLVEAQK</sequence>
<name>A0A0G1JH11_9BACT</name>
<accession>A0A0G1JH11</accession>
<reference evidence="1 2" key="1">
    <citation type="journal article" date="2015" name="Nature">
        <title>rRNA introns, odd ribosomes, and small enigmatic genomes across a large radiation of phyla.</title>
        <authorList>
            <person name="Brown C.T."/>
            <person name="Hug L.A."/>
            <person name="Thomas B.C."/>
            <person name="Sharon I."/>
            <person name="Castelle C.J."/>
            <person name="Singh A."/>
            <person name="Wilkins M.J."/>
            <person name="Williams K.H."/>
            <person name="Banfield J.F."/>
        </authorList>
    </citation>
    <scope>NUCLEOTIDE SEQUENCE [LARGE SCALE GENOMIC DNA]</scope>
</reference>
<dbReference type="EMBL" id="LCHN01000032">
    <property type="protein sequence ID" value="KKT34639.1"/>
    <property type="molecule type" value="Genomic_DNA"/>
</dbReference>
<evidence type="ECO:0000313" key="2">
    <source>
        <dbReference type="Proteomes" id="UP000034069"/>
    </source>
</evidence>
<protein>
    <submittedName>
        <fullName evidence="1">Uncharacterized protein</fullName>
    </submittedName>
</protein>
<dbReference type="AlphaFoldDB" id="A0A0G1JH11"/>
<dbReference type="Proteomes" id="UP000034069">
    <property type="component" value="Unassembled WGS sequence"/>
</dbReference>
<organism evidence="1 2">
    <name type="scientific">Candidatus Collierbacteria bacterium GW2011_GWA1_44_12</name>
    <dbReference type="NCBI Taxonomy" id="1618376"/>
    <lineage>
        <taxon>Bacteria</taxon>
        <taxon>Candidatus Collieribacteriota</taxon>
    </lineage>
</organism>
<proteinExistence type="predicted"/>